<dbReference type="EnsemblPlants" id="AVESA.00010b.r2.2DG0338660.1">
    <property type="protein sequence ID" value="AVESA.00010b.r2.2DG0338660.1.CDS"/>
    <property type="gene ID" value="AVESA.00010b.r2.2DG0338660"/>
</dbReference>
<reference evidence="1" key="1">
    <citation type="submission" date="2021-05" db="EMBL/GenBank/DDBJ databases">
        <authorList>
            <person name="Scholz U."/>
            <person name="Mascher M."/>
            <person name="Fiebig A."/>
        </authorList>
    </citation>
    <scope>NUCLEOTIDE SEQUENCE [LARGE SCALE GENOMIC DNA]</scope>
</reference>
<name>A0ACD5UYU5_AVESA</name>
<sequence>MCSTTRKYIIPQYRDKKAAMENEIEPSKPSKLLSNNELPARWNIARTKLFQDESEMTPVSKIQKLKEHVSPPEVEFLCEKLKRMSPEVQFLGERSNRDVAYSPEVQLLGERVFKSSCNDMAKRSDKLYNAGLTLGSSTISTGKENVPPKRVVKPSYFIRSPFENNTRSLIEPHEMIIYETITTLCDDPDYRDRSIINMNNCRVSLEQLGTSMKQYGWVGAWVINSCCRKIFKDNHPRFSNTHFFFHTLAEYFLEKWPSDYMKNVWNNNVIKNFKAADSAKKLRQSERLNFPSLYDNHWFVFAVDMKAQKFLFLDSLYGETSTLHHQKVDNMMVTNFIKTWNECNLKDMHFESFGRMFPNFPKQKTPLTRTRRGICSEKSFSTNTWA</sequence>
<dbReference type="Proteomes" id="UP001732700">
    <property type="component" value="Chromosome 2D"/>
</dbReference>
<evidence type="ECO:0000313" key="2">
    <source>
        <dbReference type="Proteomes" id="UP001732700"/>
    </source>
</evidence>
<protein>
    <submittedName>
        <fullName evidence="1">Uncharacterized protein</fullName>
    </submittedName>
</protein>
<evidence type="ECO:0000313" key="1">
    <source>
        <dbReference type="EnsemblPlants" id="AVESA.00010b.r2.2DG0338660.1.CDS"/>
    </source>
</evidence>
<accession>A0ACD5UYU5</accession>
<keyword evidence="2" id="KW-1185">Reference proteome</keyword>
<organism evidence="1 2">
    <name type="scientific">Avena sativa</name>
    <name type="common">Oat</name>
    <dbReference type="NCBI Taxonomy" id="4498"/>
    <lineage>
        <taxon>Eukaryota</taxon>
        <taxon>Viridiplantae</taxon>
        <taxon>Streptophyta</taxon>
        <taxon>Embryophyta</taxon>
        <taxon>Tracheophyta</taxon>
        <taxon>Spermatophyta</taxon>
        <taxon>Magnoliopsida</taxon>
        <taxon>Liliopsida</taxon>
        <taxon>Poales</taxon>
        <taxon>Poaceae</taxon>
        <taxon>BOP clade</taxon>
        <taxon>Pooideae</taxon>
        <taxon>Poodae</taxon>
        <taxon>Poeae</taxon>
        <taxon>Poeae Chloroplast Group 1 (Aveneae type)</taxon>
        <taxon>Aveninae</taxon>
        <taxon>Avena</taxon>
    </lineage>
</organism>
<reference evidence="1" key="2">
    <citation type="submission" date="2025-09" db="UniProtKB">
        <authorList>
            <consortium name="EnsemblPlants"/>
        </authorList>
    </citation>
    <scope>IDENTIFICATION</scope>
</reference>
<proteinExistence type="predicted"/>